<dbReference type="EMBL" id="MTZU01000004">
    <property type="protein sequence ID" value="PCE34229.1"/>
    <property type="molecule type" value="Genomic_DNA"/>
</dbReference>
<sequence>MSCTVYRVFSPLVDTKHKQTKRARHGNAVWIGPIWFDATFGHPVSPLVSLEDAVALWPEFATSVLCRARPYTLQPIPINAAFLRCQRS</sequence>
<accession>A0A2A4FPE5</accession>
<reference evidence="1 2" key="1">
    <citation type="submission" date="2017-01" db="EMBL/GenBank/DDBJ databases">
        <title>Whole-Genome Shotgun Sequencing of Two beta-Proteobacterial Species in Search of the Bulgecin Biosynthetic Cluster.</title>
        <authorList>
            <person name="Horsman M.E."/>
            <person name="Marous D.R."/>
            <person name="Li R."/>
            <person name="Oliver R.A."/>
            <person name="Byun B."/>
            <person name="Emrich S.J."/>
            <person name="Boggess B."/>
            <person name="Townsend C.A."/>
            <person name="Mobashery S."/>
        </authorList>
    </citation>
    <scope>NUCLEOTIDE SEQUENCE [LARGE SCALE GENOMIC DNA]</scope>
    <source>
        <strain evidence="1 2">ATCC 31433</strain>
    </source>
</reference>
<proteinExistence type="predicted"/>
<protein>
    <submittedName>
        <fullName evidence="1">Uncharacterized protein</fullName>
    </submittedName>
</protein>
<comment type="caution">
    <text evidence="1">The sequence shown here is derived from an EMBL/GenBank/DDBJ whole genome shotgun (WGS) entry which is preliminary data.</text>
</comment>
<gene>
    <name evidence="1" type="ORF">BZL54_01300</name>
</gene>
<evidence type="ECO:0000313" key="1">
    <source>
        <dbReference type="EMBL" id="PCE34229.1"/>
    </source>
</evidence>
<dbReference type="Proteomes" id="UP000217994">
    <property type="component" value="Unassembled WGS sequence"/>
</dbReference>
<dbReference type="AlphaFoldDB" id="A0A2A4FPE5"/>
<name>A0A2A4FPE5_9BURK</name>
<evidence type="ECO:0000313" key="2">
    <source>
        <dbReference type="Proteomes" id="UP000217994"/>
    </source>
</evidence>
<organism evidence="1 2">
    <name type="scientific">Burkholderia ubonensis subsp. mesacidophila</name>
    <dbReference type="NCBI Taxonomy" id="265293"/>
    <lineage>
        <taxon>Bacteria</taxon>
        <taxon>Pseudomonadati</taxon>
        <taxon>Pseudomonadota</taxon>
        <taxon>Betaproteobacteria</taxon>
        <taxon>Burkholderiales</taxon>
        <taxon>Burkholderiaceae</taxon>
        <taxon>Burkholderia</taxon>
        <taxon>Burkholderia cepacia complex</taxon>
    </lineage>
</organism>